<gene>
    <name evidence="6" type="ORF">METZ01_LOCUS405318</name>
</gene>
<dbReference type="InterPro" id="IPR007318">
    <property type="entry name" value="Phopholipid_MeTrfase"/>
</dbReference>
<accession>A0A382W1B0</accession>
<keyword evidence="3 5" id="KW-1133">Transmembrane helix</keyword>
<dbReference type="AlphaFoldDB" id="A0A382W1B0"/>
<sequence>MARGGPYRLVRHPLYFGSFLMGLGLAVSVEDAAWWTFGYVLLFIAFFLPAIHVEELRLQSIFGAEYQDLMVEVPGLVPRLVRQPSPQQKPPETKFSWARVVSNREVRSVVAMVAIVALQAVKILSV</sequence>
<dbReference type="GO" id="GO:0012505">
    <property type="term" value="C:endomembrane system"/>
    <property type="evidence" value="ECO:0007669"/>
    <property type="project" value="UniProtKB-SubCell"/>
</dbReference>
<evidence type="ECO:0008006" key="7">
    <source>
        <dbReference type="Google" id="ProtNLM"/>
    </source>
</evidence>
<evidence type="ECO:0000256" key="3">
    <source>
        <dbReference type="ARBA" id="ARBA00022989"/>
    </source>
</evidence>
<comment type="subcellular location">
    <subcellularLocation>
        <location evidence="1">Endomembrane system</location>
        <topology evidence="1">Multi-pass membrane protein</topology>
    </subcellularLocation>
</comment>
<keyword evidence="2 5" id="KW-0812">Transmembrane</keyword>
<name>A0A382W1B0_9ZZZZ</name>
<keyword evidence="4 5" id="KW-0472">Membrane</keyword>
<evidence type="ECO:0000313" key="6">
    <source>
        <dbReference type="EMBL" id="SVD52464.1"/>
    </source>
</evidence>
<feature type="transmembrane region" description="Helical" evidence="5">
    <location>
        <begin position="35"/>
        <end position="53"/>
    </location>
</feature>
<evidence type="ECO:0000256" key="4">
    <source>
        <dbReference type="ARBA" id="ARBA00023136"/>
    </source>
</evidence>
<protein>
    <recommendedName>
        <fullName evidence="7">NnrU domain-containing protein</fullName>
    </recommendedName>
</protein>
<reference evidence="6" key="1">
    <citation type="submission" date="2018-05" db="EMBL/GenBank/DDBJ databases">
        <authorList>
            <person name="Lanie J.A."/>
            <person name="Ng W.-L."/>
            <person name="Kazmierczak K.M."/>
            <person name="Andrzejewski T.M."/>
            <person name="Davidsen T.M."/>
            <person name="Wayne K.J."/>
            <person name="Tettelin H."/>
            <person name="Glass J.I."/>
            <person name="Rusch D."/>
            <person name="Podicherti R."/>
            <person name="Tsui H.-C.T."/>
            <person name="Winkler M.E."/>
        </authorList>
    </citation>
    <scope>NUCLEOTIDE SEQUENCE</scope>
</reference>
<dbReference type="Gene3D" id="1.20.120.1630">
    <property type="match status" value="1"/>
</dbReference>
<evidence type="ECO:0000256" key="2">
    <source>
        <dbReference type="ARBA" id="ARBA00022692"/>
    </source>
</evidence>
<feature type="transmembrane region" description="Helical" evidence="5">
    <location>
        <begin position="12"/>
        <end position="29"/>
    </location>
</feature>
<organism evidence="6">
    <name type="scientific">marine metagenome</name>
    <dbReference type="NCBI Taxonomy" id="408172"/>
    <lineage>
        <taxon>unclassified sequences</taxon>
        <taxon>metagenomes</taxon>
        <taxon>ecological metagenomes</taxon>
    </lineage>
</organism>
<dbReference type="Pfam" id="PF04191">
    <property type="entry name" value="PEMT"/>
    <property type="match status" value="1"/>
</dbReference>
<proteinExistence type="predicted"/>
<evidence type="ECO:0000256" key="5">
    <source>
        <dbReference type="SAM" id="Phobius"/>
    </source>
</evidence>
<evidence type="ECO:0000256" key="1">
    <source>
        <dbReference type="ARBA" id="ARBA00004127"/>
    </source>
</evidence>
<dbReference type="EMBL" id="UINC01156189">
    <property type="protein sequence ID" value="SVD52464.1"/>
    <property type="molecule type" value="Genomic_DNA"/>
</dbReference>